<dbReference type="InterPro" id="IPR027417">
    <property type="entry name" value="P-loop_NTPase"/>
</dbReference>
<gene>
    <name evidence="3" type="ORF">FHS27_006003</name>
</gene>
<feature type="domain" description="AAA" evidence="2">
    <location>
        <begin position="1"/>
        <end position="175"/>
    </location>
</feature>
<evidence type="ECO:0000313" key="4">
    <source>
        <dbReference type="Proteomes" id="UP000536179"/>
    </source>
</evidence>
<dbReference type="EMBL" id="JACHXU010000032">
    <property type="protein sequence ID" value="MBB3210157.1"/>
    <property type="molecule type" value="Genomic_DNA"/>
</dbReference>
<organism evidence="3 4">
    <name type="scientific">Aporhodopirellula rubra</name>
    <dbReference type="NCBI Taxonomy" id="980271"/>
    <lineage>
        <taxon>Bacteria</taxon>
        <taxon>Pseudomonadati</taxon>
        <taxon>Planctomycetota</taxon>
        <taxon>Planctomycetia</taxon>
        <taxon>Pirellulales</taxon>
        <taxon>Pirellulaceae</taxon>
        <taxon>Aporhodopirellula</taxon>
    </lineage>
</organism>
<dbReference type="InterPro" id="IPR025669">
    <property type="entry name" value="AAA_dom"/>
</dbReference>
<protein>
    <submittedName>
        <fullName evidence="3">Chromosome partitioning protein</fullName>
    </submittedName>
</protein>
<dbReference type="SUPFAM" id="SSF52540">
    <property type="entry name" value="P-loop containing nucleoside triphosphate hydrolases"/>
    <property type="match status" value="1"/>
</dbReference>
<dbReference type="Pfam" id="PF13614">
    <property type="entry name" value="AAA_31"/>
    <property type="match status" value="1"/>
</dbReference>
<dbReference type="CDD" id="cd02042">
    <property type="entry name" value="ParAB_family"/>
    <property type="match status" value="1"/>
</dbReference>
<proteinExistence type="predicted"/>
<dbReference type="FunFam" id="3.40.50.300:FF:000285">
    <property type="entry name" value="Sporulation initiation inhibitor Soj"/>
    <property type="match status" value="1"/>
</dbReference>
<evidence type="ECO:0000259" key="2">
    <source>
        <dbReference type="Pfam" id="PF13614"/>
    </source>
</evidence>
<evidence type="ECO:0000256" key="1">
    <source>
        <dbReference type="SAM" id="MobiDB-lite"/>
    </source>
</evidence>
<dbReference type="RefSeq" id="WP_184309283.1">
    <property type="nucleotide sequence ID" value="NZ_JACHXU010000032.1"/>
</dbReference>
<dbReference type="Gene3D" id="3.40.50.300">
    <property type="entry name" value="P-loop containing nucleotide triphosphate hydrolases"/>
    <property type="match status" value="1"/>
</dbReference>
<dbReference type="InterPro" id="IPR050678">
    <property type="entry name" value="DNA_Partitioning_ATPase"/>
</dbReference>
<dbReference type="PANTHER" id="PTHR13696">
    <property type="entry name" value="P-LOOP CONTAINING NUCLEOSIDE TRIPHOSPHATE HYDROLASE"/>
    <property type="match status" value="1"/>
</dbReference>
<comment type="caution">
    <text evidence="3">The sequence shown here is derived from an EMBL/GenBank/DDBJ whole genome shotgun (WGS) entry which is preliminary data.</text>
</comment>
<evidence type="ECO:0000313" key="3">
    <source>
        <dbReference type="EMBL" id="MBB3210157.1"/>
    </source>
</evidence>
<dbReference type="Proteomes" id="UP000536179">
    <property type="component" value="Unassembled WGS sequence"/>
</dbReference>
<feature type="region of interest" description="Disordered" evidence="1">
    <location>
        <begin position="263"/>
        <end position="283"/>
    </location>
</feature>
<dbReference type="PANTHER" id="PTHR13696:SF52">
    <property type="entry name" value="PARA FAMILY PROTEIN CT_582"/>
    <property type="match status" value="1"/>
</dbReference>
<name>A0A7W5H7Z7_9BACT</name>
<dbReference type="AlphaFoldDB" id="A0A7W5H7Z7"/>
<sequence>MRSIAVINQKGGVGKTTSSVNLAAALARAGRRVCVMDLDPQAHASLHLGITAIDGEATMYEVLCGDASIADARQQVDENLFVVPSNLDLAAAEMELACEVGREMILSDKLADDQDDFDYLILDCPPSLGVLTINALVAVSEVFLPLQPHFLALHGLSKLLRTIEVVSRRMNSRLRLSGVVLCMYDSNTRLAAEVSTDIDEFFTVSKDSREFFRNAKFFDTRIRRNIRLAEAPSFGKSIFDYSAESNGAVDYQSLAEEVIAQEESREAMNAPELTASEQARMAA</sequence>
<accession>A0A7W5H7Z7</accession>
<reference evidence="3 4" key="1">
    <citation type="submission" date="2020-08" db="EMBL/GenBank/DDBJ databases">
        <title>Genomic Encyclopedia of Type Strains, Phase III (KMG-III): the genomes of soil and plant-associated and newly described type strains.</title>
        <authorList>
            <person name="Whitman W."/>
        </authorList>
    </citation>
    <scope>NUCLEOTIDE SEQUENCE [LARGE SCALE GENOMIC DNA]</scope>
    <source>
        <strain evidence="3 4">CECT 8075</strain>
    </source>
</reference>
<keyword evidence="4" id="KW-1185">Reference proteome</keyword>